<feature type="transmembrane region" description="Helical" evidence="1">
    <location>
        <begin position="6"/>
        <end position="25"/>
    </location>
</feature>
<dbReference type="RefSeq" id="WP_158344122.1">
    <property type="nucleotide sequence ID" value="NZ_JAHQCW010000014.1"/>
</dbReference>
<feature type="transmembrane region" description="Helical" evidence="1">
    <location>
        <begin position="339"/>
        <end position="362"/>
    </location>
</feature>
<keyword evidence="3" id="KW-1185">Reference proteome</keyword>
<feature type="transmembrane region" description="Helical" evidence="1">
    <location>
        <begin position="309"/>
        <end position="327"/>
    </location>
</feature>
<sequence>MKKRRVIFWTAFIVAFFFGGICACASQTISARADTFQTASAQSVTSQMVSAQTNTSQTSTSQTSTAQMDTSLLDEVEFGDIQQTLDEVLGNSDVDFEGTVRKVLDGDAKFSLDLVKDLVFGRIEQEFGNNRRMLVQILILVTASAIFMNFANVFENQQIAEVSFYIIYLLLLAILITSFETITKLTTGAIGGILDFMRALIPAYFLTVAVASGGTTAAAFYGFTLGLVYLVNWILLNIILPMIHIYVILVLVNNLSKEDFLSRLASLIRSAVEWVLKSLLALVIGFSVIQSLIAPAVDAFRVSVLNKTAGIIPGVGGTINAVTEVIIGSSVLIKNSIGVAAMIILLLICLIPVLKLAIYTFLYKMVAAVVQPVSDKRMLGCISCVGEGAKLSMKAIFTAAVLFMVTIAVVSASSLTG</sequence>
<feature type="transmembrane region" description="Helical" evidence="1">
    <location>
        <begin position="203"/>
        <end position="224"/>
    </location>
</feature>
<evidence type="ECO:0000313" key="3">
    <source>
        <dbReference type="Proteomes" id="UP000712157"/>
    </source>
</evidence>
<comment type="caution">
    <text evidence="2">The sequence shown here is derived from an EMBL/GenBank/DDBJ whole genome shotgun (WGS) entry which is preliminary data.</text>
</comment>
<feature type="transmembrane region" description="Helical" evidence="1">
    <location>
        <begin position="395"/>
        <end position="415"/>
    </location>
</feature>
<evidence type="ECO:0000256" key="1">
    <source>
        <dbReference type="SAM" id="Phobius"/>
    </source>
</evidence>
<accession>A0A949NGR2</accession>
<dbReference type="InterPro" id="IPR014194">
    <property type="entry name" value="Spore_III_AE"/>
</dbReference>
<organism evidence="2 3">
    <name type="scientific">Diplocloster agilis</name>
    <dbReference type="NCBI Taxonomy" id="2850323"/>
    <lineage>
        <taxon>Bacteria</taxon>
        <taxon>Bacillati</taxon>
        <taxon>Bacillota</taxon>
        <taxon>Clostridia</taxon>
        <taxon>Lachnospirales</taxon>
        <taxon>Lachnospiraceae</taxon>
        <taxon>Diplocloster</taxon>
    </lineage>
</organism>
<dbReference type="PROSITE" id="PS51257">
    <property type="entry name" value="PROKAR_LIPOPROTEIN"/>
    <property type="match status" value="1"/>
</dbReference>
<keyword evidence="1" id="KW-1133">Transmembrane helix</keyword>
<feature type="transmembrane region" description="Helical" evidence="1">
    <location>
        <begin position="162"/>
        <end position="182"/>
    </location>
</feature>
<feature type="transmembrane region" description="Helical" evidence="1">
    <location>
        <begin position="133"/>
        <end position="150"/>
    </location>
</feature>
<dbReference type="EMBL" id="JAHQCW010000014">
    <property type="protein sequence ID" value="MBU9736878.1"/>
    <property type="molecule type" value="Genomic_DNA"/>
</dbReference>
<feature type="transmembrane region" description="Helical" evidence="1">
    <location>
        <begin position="274"/>
        <end position="297"/>
    </location>
</feature>
<protein>
    <submittedName>
        <fullName evidence="2">Stage III sporulation protein AE</fullName>
    </submittedName>
</protein>
<keyword evidence="1" id="KW-0812">Transmembrane</keyword>
<keyword evidence="1" id="KW-0472">Membrane</keyword>
<evidence type="ECO:0000313" key="2">
    <source>
        <dbReference type="EMBL" id="MBU9736878.1"/>
    </source>
</evidence>
<reference evidence="2" key="1">
    <citation type="submission" date="2021-06" db="EMBL/GenBank/DDBJ databases">
        <title>Description of novel taxa of the family Lachnospiraceae.</title>
        <authorList>
            <person name="Chaplin A.V."/>
            <person name="Sokolova S.R."/>
            <person name="Pikina A.P."/>
            <person name="Korzhanova M."/>
            <person name="Belova V."/>
            <person name="Korostin D."/>
            <person name="Efimov B.A."/>
        </authorList>
    </citation>
    <scope>NUCLEOTIDE SEQUENCE</scope>
    <source>
        <strain evidence="2">ASD5720</strain>
    </source>
</reference>
<gene>
    <name evidence="2" type="ORF">KTH89_10035</name>
</gene>
<proteinExistence type="predicted"/>
<dbReference type="Proteomes" id="UP000712157">
    <property type="component" value="Unassembled WGS sequence"/>
</dbReference>
<name>A0A949NGR2_9FIRM</name>
<feature type="transmembrane region" description="Helical" evidence="1">
    <location>
        <begin position="230"/>
        <end position="253"/>
    </location>
</feature>
<dbReference type="Pfam" id="PF09546">
    <property type="entry name" value="Spore_III_AE"/>
    <property type="match status" value="1"/>
</dbReference>
<dbReference type="AlphaFoldDB" id="A0A949NGR2"/>